<dbReference type="Proteomes" id="UP000192247">
    <property type="component" value="Unassembled WGS sequence"/>
</dbReference>
<gene>
    <name evidence="10" type="ORF">BIW11_02544</name>
</gene>
<evidence type="ECO:0000256" key="6">
    <source>
        <dbReference type="ARBA" id="ARBA00034875"/>
    </source>
</evidence>
<dbReference type="GO" id="GO:0005509">
    <property type="term" value="F:calcium ion binding"/>
    <property type="evidence" value="ECO:0007669"/>
    <property type="project" value="InterPro"/>
</dbReference>
<feature type="compositionally biased region" description="Acidic residues" evidence="8">
    <location>
        <begin position="38"/>
        <end position="50"/>
    </location>
</feature>
<sequence>MRLWIPVALLAVLLAAANGKPQGDQYESDELSSSQQDQENEFAEFEEFEDEQQHQPHKPAPHHQFSQQQQQALKTEQNLEVRHSAEEDAFVEDDEIEGDTDFDHFQDSEEFEGHDQSSERSPSTQGSVGPTGGDLKITSVPLHLPASWQSYYAEMLMGAALAIYFINFLSGRSKNTRLANAWFEKHVGMFDQNFALVGDDGLKEIQNGGLRKESEHCFTLWCSGRQCVEGMLVELRLIKRQCLVGVLAQLMRPTADQITYKFTLDAMEPFVFCLATKKNSTKFTKELIDVLTFCPDRKSVPERVSRELGDAFVVHSEIGEVTQSFFQDPKVTVRFSEYKECIEMLHVSDQYQGQNALRIAEEANQGTLLKKPDTERVVILKIAVPGKGYTSEKQMEALSGLFALVMYVVDKASRLHLSKDGRARADKNRQKELAQQRRDERIRLERERILAEDDPEKQRRLELKEQKRLAKKTTPKLKQMKVRAM</sequence>
<dbReference type="PANTHER" id="PTHR12883">
    <property type="entry name" value="ADIPOCYTE-SPECIFIC PROTEIN 4-RELATED"/>
    <property type="match status" value="1"/>
</dbReference>
<evidence type="ECO:0000256" key="5">
    <source>
        <dbReference type="ARBA" id="ARBA00034746"/>
    </source>
</evidence>
<reference evidence="10 11" key="1">
    <citation type="journal article" date="2017" name="Gigascience">
        <title>Draft genome of the honey bee ectoparasitic mite, Tropilaelaps mercedesae, is shaped by the parasitic life history.</title>
        <authorList>
            <person name="Dong X."/>
            <person name="Armstrong S.D."/>
            <person name="Xia D."/>
            <person name="Makepeace B.L."/>
            <person name="Darby A.C."/>
            <person name="Kadowaki T."/>
        </authorList>
    </citation>
    <scope>NUCLEOTIDE SEQUENCE [LARGE SCALE GENOMIC DNA]</scope>
    <source>
        <strain evidence="10">Wuxi-XJTLU</strain>
    </source>
</reference>
<dbReference type="STRING" id="418985.A0A1V9Y1C2"/>
<keyword evidence="2" id="KW-1133">Transmembrane helix</keyword>
<evidence type="ECO:0000256" key="7">
    <source>
        <dbReference type="ARBA" id="ARBA00034902"/>
    </source>
</evidence>
<evidence type="ECO:0000256" key="4">
    <source>
        <dbReference type="ARBA" id="ARBA00034697"/>
    </source>
</evidence>
<feature type="compositionally biased region" description="Basic and acidic residues" evidence="8">
    <location>
        <begin position="108"/>
        <end position="118"/>
    </location>
</feature>
<accession>A0A1V9Y1C2</accession>
<dbReference type="AlphaFoldDB" id="A0A1V9Y1C2"/>
<feature type="region of interest" description="Disordered" evidence="8">
    <location>
        <begin position="20"/>
        <end position="76"/>
    </location>
</feature>
<evidence type="ECO:0000256" key="3">
    <source>
        <dbReference type="ARBA" id="ARBA00023136"/>
    </source>
</evidence>
<organism evidence="10 11">
    <name type="scientific">Tropilaelaps mercedesae</name>
    <dbReference type="NCBI Taxonomy" id="418985"/>
    <lineage>
        <taxon>Eukaryota</taxon>
        <taxon>Metazoa</taxon>
        <taxon>Ecdysozoa</taxon>
        <taxon>Arthropoda</taxon>
        <taxon>Chelicerata</taxon>
        <taxon>Arachnida</taxon>
        <taxon>Acari</taxon>
        <taxon>Parasitiformes</taxon>
        <taxon>Mesostigmata</taxon>
        <taxon>Gamasina</taxon>
        <taxon>Dermanyssoidea</taxon>
        <taxon>Laelapidae</taxon>
        <taxon>Tropilaelaps</taxon>
    </lineage>
</organism>
<protein>
    <recommendedName>
        <fullName evidence="6">PAT complex subunit CCDC47</fullName>
    </recommendedName>
    <alternativeName>
        <fullName evidence="7">Coiled-coil domain-containing protein 47</fullName>
    </alternativeName>
</protein>
<feature type="compositionally biased region" description="Basic residues" evidence="8">
    <location>
        <begin position="469"/>
        <end position="485"/>
    </location>
</feature>
<keyword evidence="9" id="KW-0732">Signal</keyword>
<dbReference type="GO" id="GO:0030867">
    <property type="term" value="C:rough endoplasmic reticulum membrane"/>
    <property type="evidence" value="ECO:0007669"/>
    <property type="project" value="UniProtKB-SubCell"/>
</dbReference>
<feature type="compositionally biased region" description="Low complexity" evidence="8">
    <location>
        <begin position="62"/>
        <end position="71"/>
    </location>
</feature>
<dbReference type="OrthoDB" id="10039147at2759"/>
<comment type="similarity">
    <text evidence="5">Belongs to the CCDC47 family.</text>
</comment>
<keyword evidence="11" id="KW-1185">Reference proteome</keyword>
<proteinExistence type="inferred from homology"/>
<feature type="chain" id="PRO_5012348041" description="PAT complex subunit CCDC47" evidence="9">
    <location>
        <begin position="20"/>
        <end position="485"/>
    </location>
</feature>
<name>A0A1V9Y1C2_9ACAR</name>
<dbReference type="InterPro" id="IPR012879">
    <property type="entry name" value="CCDC47"/>
</dbReference>
<feature type="compositionally biased region" description="Basic and acidic residues" evidence="8">
    <location>
        <begin position="453"/>
        <end position="468"/>
    </location>
</feature>
<evidence type="ECO:0000256" key="9">
    <source>
        <dbReference type="SAM" id="SignalP"/>
    </source>
</evidence>
<dbReference type="GO" id="GO:0032469">
    <property type="term" value="P:endoplasmic reticulum calcium ion homeostasis"/>
    <property type="evidence" value="ECO:0007669"/>
    <property type="project" value="InterPro"/>
</dbReference>
<evidence type="ECO:0000256" key="1">
    <source>
        <dbReference type="ARBA" id="ARBA00022692"/>
    </source>
</evidence>
<keyword evidence="3" id="KW-0472">Membrane</keyword>
<keyword evidence="1" id="KW-0812">Transmembrane</keyword>
<feature type="compositionally biased region" description="Polar residues" evidence="8">
    <location>
        <begin position="119"/>
        <end position="128"/>
    </location>
</feature>
<dbReference type="Pfam" id="PF07946">
    <property type="entry name" value="CCDC47"/>
    <property type="match status" value="1"/>
</dbReference>
<comment type="subcellular location">
    <subcellularLocation>
        <location evidence="4">Rough endoplasmic reticulum membrane</location>
        <topology evidence="4">Single-pass type I membrane protein</topology>
    </subcellularLocation>
</comment>
<feature type="region of interest" description="Disordered" evidence="8">
    <location>
        <begin position="453"/>
        <end position="485"/>
    </location>
</feature>
<evidence type="ECO:0000256" key="8">
    <source>
        <dbReference type="SAM" id="MobiDB-lite"/>
    </source>
</evidence>
<feature type="signal peptide" evidence="9">
    <location>
        <begin position="1"/>
        <end position="19"/>
    </location>
</feature>
<dbReference type="PANTHER" id="PTHR12883:SF0">
    <property type="entry name" value="PAT COMPLEX SUBUNIT CCDC47"/>
    <property type="match status" value="1"/>
</dbReference>
<comment type="caution">
    <text evidence="10">The sequence shown here is derived from an EMBL/GenBank/DDBJ whole genome shotgun (WGS) entry which is preliminary data.</text>
</comment>
<evidence type="ECO:0000313" key="10">
    <source>
        <dbReference type="EMBL" id="OQR79534.1"/>
    </source>
</evidence>
<feature type="region of interest" description="Disordered" evidence="8">
    <location>
        <begin position="108"/>
        <end position="134"/>
    </location>
</feature>
<dbReference type="EMBL" id="MNPL01000986">
    <property type="protein sequence ID" value="OQR79534.1"/>
    <property type="molecule type" value="Genomic_DNA"/>
</dbReference>
<dbReference type="InParanoid" id="A0A1V9Y1C2"/>
<evidence type="ECO:0000313" key="11">
    <source>
        <dbReference type="Proteomes" id="UP000192247"/>
    </source>
</evidence>
<evidence type="ECO:0000256" key="2">
    <source>
        <dbReference type="ARBA" id="ARBA00022989"/>
    </source>
</evidence>
<dbReference type="FunCoup" id="A0A1V9Y1C2">
    <property type="interactions" value="1774"/>
</dbReference>